<name>A0ABU6GAE9_9BACL</name>
<keyword evidence="2" id="KW-1185">Reference proteome</keyword>
<evidence type="ECO:0000313" key="1">
    <source>
        <dbReference type="EMBL" id="MEC0231172.1"/>
    </source>
</evidence>
<evidence type="ECO:0000313" key="2">
    <source>
        <dbReference type="Proteomes" id="UP001338137"/>
    </source>
</evidence>
<organism evidence="1 2">
    <name type="scientific">Paenibacillus alba</name>
    <dbReference type="NCBI Taxonomy" id="1197127"/>
    <lineage>
        <taxon>Bacteria</taxon>
        <taxon>Bacillati</taxon>
        <taxon>Bacillota</taxon>
        <taxon>Bacilli</taxon>
        <taxon>Bacillales</taxon>
        <taxon>Paenibacillaceae</taxon>
        <taxon>Paenibacillus</taxon>
    </lineage>
</organism>
<accession>A0ABU6GAE9</accession>
<protein>
    <recommendedName>
        <fullName evidence="3">Transcriptional regulator</fullName>
    </recommendedName>
</protein>
<proteinExistence type="predicted"/>
<sequence>MSIDKNKVTELLSNYRSYKAAVINFERYKPSPSAGVANYSGMPNGSGATEFFFDRTGKAADMGLTSALDHYDHQMYKAIVSIIEFSVEQVLTDDEYYVIHHKWMDRNPMDLCKIAIVKDRDETTIGRWHRKALGKLAISFSSIPVVPKIENFDMAQ</sequence>
<evidence type="ECO:0008006" key="3">
    <source>
        <dbReference type="Google" id="ProtNLM"/>
    </source>
</evidence>
<gene>
    <name evidence="1" type="ORF">P4I72_29155</name>
</gene>
<comment type="caution">
    <text evidence="1">The sequence shown here is derived from an EMBL/GenBank/DDBJ whole genome shotgun (WGS) entry which is preliminary data.</text>
</comment>
<dbReference type="Proteomes" id="UP001338137">
    <property type="component" value="Unassembled WGS sequence"/>
</dbReference>
<dbReference type="EMBL" id="JARLKY010000088">
    <property type="protein sequence ID" value="MEC0231172.1"/>
    <property type="molecule type" value="Genomic_DNA"/>
</dbReference>
<reference evidence="1 2" key="1">
    <citation type="submission" date="2023-03" db="EMBL/GenBank/DDBJ databases">
        <title>Bacillus Genome Sequencing.</title>
        <authorList>
            <person name="Dunlap C."/>
        </authorList>
    </citation>
    <scope>NUCLEOTIDE SEQUENCE [LARGE SCALE GENOMIC DNA]</scope>
    <source>
        <strain evidence="1 2">BD-533</strain>
    </source>
</reference>
<dbReference type="RefSeq" id="WP_326075115.1">
    <property type="nucleotide sequence ID" value="NZ_JARLKY010000088.1"/>
</dbReference>